<evidence type="ECO:0000313" key="5">
    <source>
        <dbReference type="Proteomes" id="UP000073388"/>
    </source>
</evidence>
<sequence length="66" mass="7685">MATEVLDMASCLRAIFLVYIFLSFLHIYLYNKIILLVYGIFLLEIEDGILEFMLVIGVLIMFFLAM</sequence>
<dbReference type="Proteomes" id="UP000072618">
    <property type="component" value="Unassembled WGS sequence"/>
</dbReference>
<reference evidence="4 5" key="1">
    <citation type="submission" date="2016-02" db="EMBL/GenBank/DDBJ databases">
        <authorList>
            <consortium name="Pathogen Informatics"/>
        </authorList>
    </citation>
    <scope>NUCLEOTIDE SEQUENCE [LARGE SCALE GENOMIC DNA]</scope>
    <source>
        <strain evidence="2 4">LSS32</strain>
        <strain evidence="3 5">LSS99</strain>
    </source>
</reference>
<accession>A0A0Z8P1R7</accession>
<evidence type="ECO:0000313" key="3">
    <source>
        <dbReference type="EMBL" id="CYW37528.1"/>
    </source>
</evidence>
<gene>
    <name evidence="2" type="ORF">ERS132394_02276</name>
    <name evidence="3" type="ORF">ERS132461_02197</name>
</gene>
<keyword evidence="1" id="KW-1133">Transmembrane helix</keyword>
<keyword evidence="1" id="KW-0472">Membrane</keyword>
<feature type="transmembrane region" description="Helical" evidence="1">
    <location>
        <begin position="49"/>
        <end position="65"/>
    </location>
</feature>
<evidence type="ECO:0000313" key="4">
    <source>
        <dbReference type="Proteomes" id="UP000072618"/>
    </source>
</evidence>
<dbReference type="EMBL" id="FIGJ01000041">
    <property type="protein sequence ID" value="CYV09815.1"/>
    <property type="molecule type" value="Genomic_DNA"/>
</dbReference>
<organism evidence="3 5">
    <name type="scientific">Streptococcus suis</name>
    <dbReference type="NCBI Taxonomy" id="1307"/>
    <lineage>
        <taxon>Bacteria</taxon>
        <taxon>Bacillati</taxon>
        <taxon>Bacillota</taxon>
        <taxon>Bacilli</taxon>
        <taxon>Lactobacillales</taxon>
        <taxon>Streptococcaceae</taxon>
        <taxon>Streptococcus</taxon>
    </lineage>
</organism>
<keyword evidence="1" id="KW-0812">Transmembrane</keyword>
<evidence type="ECO:0000313" key="2">
    <source>
        <dbReference type="EMBL" id="CYV09815.1"/>
    </source>
</evidence>
<dbReference type="AlphaFoldDB" id="A0A0Z8P1R7"/>
<evidence type="ECO:0000256" key="1">
    <source>
        <dbReference type="SAM" id="Phobius"/>
    </source>
</evidence>
<name>A0A0Z8P1R7_STRSU</name>
<dbReference type="EMBL" id="FIIX01000084">
    <property type="protein sequence ID" value="CYW37528.1"/>
    <property type="molecule type" value="Genomic_DNA"/>
</dbReference>
<proteinExistence type="predicted"/>
<protein>
    <submittedName>
        <fullName evidence="3">Uncharacterized protein</fullName>
    </submittedName>
</protein>
<dbReference type="Proteomes" id="UP000073388">
    <property type="component" value="Unassembled WGS sequence"/>
</dbReference>